<dbReference type="AlphaFoldDB" id="A0A084Y4N0"/>
<reference evidence="1 2" key="1">
    <citation type="submission" date="2014-07" db="EMBL/GenBank/DDBJ databases">
        <title>Expanding our view of genomic diversity in Candidatus Accumulibacter clades.</title>
        <authorList>
            <person name="Skennerton C.T."/>
            <person name="Barr J.J."/>
            <person name="Slater F.R."/>
            <person name="Bond P.L."/>
            <person name="Tyson G.W."/>
        </authorList>
    </citation>
    <scope>NUCLEOTIDE SEQUENCE [LARGE SCALE GENOMIC DNA]</scope>
    <source>
        <strain evidence="2">SK-01</strain>
    </source>
</reference>
<accession>A0A084Y4N0</accession>
<sequence>MSPIHPLSCMVQPAIGAVLGVLVALPAQSWPMHV</sequence>
<protein>
    <submittedName>
        <fullName evidence="1">Uncharacterized protein</fullName>
    </submittedName>
</protein>
<proteinExistence type="predicted"/>
<dbReference type="Proteomes" id="UP000019812">
    <property type="component" value="Unassembled WGS sequence"/>
</dbReference>
<comment type="caution">
    <text evidence="1">The sequence shown here is derived from an EMBL/GenBank/DDBJ whole genome shotgun (WGS) entry which is preliminary data.</text>
</comment>
<name>A0A084Y4N0_9PROT</name>
<gene>
    <name evidence="1" type="ORF">CAPSK01_000619</name>
</gene>
<evidence type="ECO:0000313" key="1">
    <source>
        <dbReference type="EMBL" id="KFB69674.1"/>
    </source>
</evidence>
<dbReference type="EMBL" id="JDSS02000010">
    <property type="protein sequence ID" value="KFB69674.1"/>
    <property type="molecule type" value="Genomic_DNA"/>
</dbReference>
<organism evidence="1 2">
    <name type="scientific">Candidatus Accumulibacter vicinus</name>
    <dbReference type="NCBI Taxonomy" id="2954382"/>
    <lineage>
        <taxon>Bacteria</taxon>
        <taxon>Pseudomonadati</taxon>
        <taxon>Pseudomonadota</taxon>
        <taxon>Betaproteobacteria</taxon>
        <taxon>Candidatus Accumulibacter</taxon>
    </lineage>
</organism>
<evidence type="ECO:0000313" key="2">
    <source>
        <dbReference type="Proteomes" id="UP000019812"/>
    </source>
</evidence>